<proteinExistence type="predicted"/>
<dbReference type="PROSITE" id="PS50144">
    <property type="entry name" value="MATH"/>
    <property type="match status" value="1"/>
</dbReference>
<dbReference type="Proteomes" id="UP000324705">
    <property type="component" value="Chromosome 1A"/>
</dbReference>
<feature type="domain" description="MATH" evidence="1">
    <location>
        <begin position="1"/>
        <end position="26"/>
    </location>
</feature>
<dbReference type="PANTHER" id="PTHR46162">
    <property type="entry name" value="TRAF-LIKE FAMILY PROTEIN"/>
    <property type="match status" value="1"/>
</dbReference>
<dbReference type="OMA" id="WEIEDFF"/>
<reference evidence="2 3" key="1">
    <citation type="submission" date="2017-09" db="EMBL/GenBank/DDBJ databases">
        <authorList>
            <consortium name="International Durum Wheat Genome Sequencing Consortium (IDWGSC)"/>
            <person name="Milanesi L."/>
        </authorList>
    </citation>
    <scope>NUCLEOTIDE SEQUENCE [LARGE SCALE GENOMIC DNA]</scope>
    <source>
        <strain evidence="3">cv. Svevo</strain>
    </source>
</reference>
<dbReference type="Gramene" id="TRITD1Av1G042320.1">
    <property type="protein sequence ID" value="TRITD1Av1G042320.1"/>
    <property type="gene ID" value="TRITD1Av1G042320"/>
</dbReference>
<dbReference type="InterPro" id="IPR002083">
    <property type="entry name" value="MATH/TRAF_dom"/>
</dbReference>
<gene>
    <name evidence="2" type="ORF">TRITD_1Av1G042320</name>
</gene>
<protein>
    <recommendedName>
        <fullName evidence="1">MATH domain-containing protein</fullName>
    </recommendedName>
</protein>
<evidence type="ECO:0000259" key="1">
    <source>
        <dbReference type="PROSITE" id="PS50144"/>
    </source>
</evidence>
<evidence type="ECO:0000313" key="3">
    <source>
        <dbReference type="Proteomes" id="UP000324705"/>
    </source>
</evidence>
<dbReference type="EMBL" id="LT934111">
    <property type="protein sequence ID" value="VAH02644.1"/>
    <property type="molecule type" value="Genomic_DNA"/>
</dbReference>
<sequence length="78" mass="8645">MIPLTTLKEQSSGFLVKDSCVFGVQFIKIVAVKGNDALETLFVQKTSNISSNGPQAYTWNIDDFFVLKNPSTSPEFQL</sequence>
<organism evidence="2 3">
    <name type="scientific">Triticum turgidum subsp. durum</name>
    <name type="common">Durum wheat</name>
    <name type="synonym">Triticum durum</name>
    <dbReference type="NCBI Taxonomy" id="4567"/>
    <lineage>
        <taxon>Eukaryota</taxon>
        <taxon>Viridiplantae</taxon>
        <taxon>Streptophyta</taxon>
        <taxon>Embryophyta</taxon>
        <taxon>Tracheophyta</taxon>
        <taxon>Spermatophyta</taxon>
        <taxon>Magnoliopsida</taxon>
        <taxon>Liliopsida</taxon>
        <taxon>Poales</taxon>
        <taxon>Poaceae</taxon>
        <taxon>BOP clade</taxon>
        <taxon>Pooideae</taxon>
        <taxon>Triticodae</taxon>
        <taxon>Triticeae</taxon>
        <taxon>Triticinae</taxon>
        <taxon>Triticum</taxon>
    </lineage>
</organism>
<name>A0A9R0UTG6_TRITD</name>
<evidence type="ECO:0000313" key="2">
    <source>
        <dbReference type="EMBL" id="VAH02644.1"/>
    </source>
</evidence>
<keyword evidence="3" id="KW-1185">Reference proteome</keyword>
<accession>A0A9R0UTG6</accession>
<dbReference type="AlphaFoldDB" id="A0A9R0UTG6"/>
<dbReference type="PANTHER" id="PTHR46162:SF32">
    <property type="entry name" value="MATH DOMAIN-CONTAINING PROTEIN"/>
    <property type="match status" value="1"/>
</dbReference>